<evidence type="ECO:0000313" key="2">
    <source>
        <dbReference type="Proteomes" id="UP000249661"/>
    </source>
</evidence>
<protein>
    <submittedName>
        <fullName evidence="1">Uncharacterized protein</fullName>
    </submittedName>
</protein>
<dbReference type="EMBL" id="KZ824958">
    <property type="protein sequence ID" value="RAH69873.1"/>
    <property type="molecule type" value="Genomic_DNA"/>
</dbReference>
<sequence>MFFDVFVVGSQDGGDSGLAAQFEVEGPDGADAAAADQEDIAAPPSPHSLKPASTRSRSLGGCETCRRRHAKCDETRPSCQMCERAGLICEQYGIRLLFDSGESQGSRCRRPLFTEHRRQQMSEQLVASLNPHNVNTVLSRLDGDCEERERDETPPTQSFFTQLGPFGAFRLVRSEPDPSPVLIETLPANSELPLVEIPPETGLDLALEDAFASDPLLDCLFGNLEVDGFGELSTQNFFSAAMPLSEGDDFSSPSQSLTSGLLMGPSTASSIGLSSPFLSAPSLRSPPTVTNRAPPDAPFLLSVYKHDVVPLFSLIQSRKNPWQTLFVSSAMETLARLTMGENVAPTQMTIFSAILATGAFAQRGASATRSSANYWEGQAEGLAAEAQTYLKRALRDASSTVKKVKYKDILIALLCIHTVSAYQGSEERVRRCLLDCENWVRFRGLPKPRKSRKVRLLHHCYVYLRIFHESTSVLPPVPPDGEIDHASPEATVGSIASSRSFRLRQWEGRLDQRMEELKEPHQGENDLHLEIPGRWDSTMYPQVFGLPEPPFFLLSQVTRLGNERDLADAGSSSSTLDFKQFNARARSLERCISAWRPPALAGEVDGTADAVERRNARRSSQLSSVLHKALLIFFYRRIYDVDPMILQDKAWQVREALAEYDEEIEGQIAAPCVAAPFLWAAFIAACEAINPALQSWFLRWFESAAQRSSVGVFEHALGAIRLVWERQRQSTGITASWPQILREEGISLYYI</sequence>
<name>A0ACD1H8A0_9EURO</name>
<keyword evidence="2" id="KW-1185">Reference proteome</keyword>
<gene>
    <name evidence="1" type="ORF">BO66DRAFT_420754</name>
</gene>
<evidence type="ECO:0000313" key="1">
    <source>
        <dbReference type="EMBL" id="RAH69873.1"/>
    </source>
</evidence>
<dbReference type="Proteomes" id="UP000249661">
    <property type="component" value="Unassembled WGS sequence"/>
</dbReference>
<proteinExistence type="predicted"/>
<organism evidence="1 2">
    <name type="scientific">Aspergillus aculeatinus CBS 121060</name>
    <dbReference type="NCBI Taxonomy" id="1448322"/>
    <lineage>
        <taxon>Eukaryota</taxon>
        <taxon>Fungi</taxon>
        <taxon>Dikarya</taxon>
        <taxon>Ascomycota</taxon>
        <taxon>Pezizomycotina</taxon>
        <taxon>Eurotiomycetes</taxon>
        <taxon>Eurotiomycetidae</taxon>
        <taxon>Eurotiales</taxon>
        <taxon>Aspergillaceae</taxon>
        <taxon>Aspergillus</taxon>
        <taxon>Aspergillus subgen. Circumdati</taxon>
    </lineage>
</organism>
<accession>A0ACD1H8A0</accession>
<reference evidence="1" key="1">
    <citation type="submission" date="2018-02" db="EMBL/GenBank/DDBJ databases">
        <title>The genomes of Aspergillus section Nigri reveals drivers in fungal speciation.</title>
        <authorList>
            <consortium name="DOE Joint Genome Institute"/>
            <person name="Vesth T.C."/>
            <person name="Nybo J."/>
            <person name="Theobald S."/>
            <person name="Brandl J."/>
            <person name="Frisvad J.C."/>
            <person name="Nielsen K.F."/>
            <person name="Lyhne E.K."/>
            <person name="Kogle M.E."/>
            <person name="Kuo A."/>
            <person name="Riley R."/>
            <person name="Clum A."/>
            <person name="Nolan M."/>
            <person name="Lipzen A."/>
            <person name="Salamov A."/>
            <person name="Henrissat B."/>
            <person name="Wiebenga A."/>
            <person name="De vries R.P."/>
            <person name="Grigoriev I.V."/>
            <person name="Mortensen U.H."/>
            <person name="Andersen M.R."/>
            <person name="Baker S.E."/>
        </authorList>
    </citation>
    <scope>NUCLEOTIDE SEQUENCE</scope>
    <source>
        <strain evidence="1">CBS 121060</strain>
    </source>
</reference>